<gene>
    <name evidence="4" type="ORF">N0F65_007742</name>
</gene>
<evidence type="ECO:0000313" key="4">
    <source>
        <dbReference type="EMBL" id="DBA00613.1"/>
    </source>
</evidence>
<dbReference type="Pfam" id="PF21581">
    <property type="entry name" value="SCD"/>
    <property type="match status" value="1"/>
</dbReference>
<keyword evidence="5" id="KW-1185">Reference proteome</keyword>
<comment type="caution">
    <text evidence="4">The sequence shown here is derived from an EMBL/GenBank/DDBJ whole genome shotgun (WGS) entry which is preliminary data.</text>
</comment>
<dbReference type="Gene3D" id="1.25.10.10">
    <property type="entry name" value="Leucine-rich Repeat Variant"/>
    <property type="match status" value="1"/>
</dbReference>
<organism evidence="4 5">
    <name type="scientific">Lagenidium giganteum</name>
    <dbReference type="NCBI Taxonomy" id="4803"/>
    <lineage>
        <taxon>Eukaryota</taxon>
        <taxon>Sar</taxon>
        <taxon>Stramenopiles</taxon>
        <taxon>Oomycota</taxon>
        <taxon>Peronosporomycetes</taxon>
        <taxon>Pythiales</taxon>
        <taxon>Pythiaceae</taxon>
    </lineage>
</organism>
<dbReference type="GO" id="GO:0003682">
    <property type="term" value="F:chromatin binding"/>
    <property type="evidence" value="ECO:0007669"/>
    <property type="project" value="TreeGrafter"/>
</dbReference>
<proteinExistence type="predicted"/>
<feature type="compositionally biased region" description="Acidic residues" evidence="2">
    <location>
        <begin position="1369"/>
        <end position="1386"/>
    </location>
</feature>
<feature type="compositionally biased region" description="Polar residues" evidence="2">
    <location>
        <begin position="1444"/>
        <end position="1454"/>
    </location>
</feature>
<feature type="region of interest" description="Disordered" evidence="2">
    <location>
        <begin position="1255"/>
        <end position="1471"/>
    </location>
</feature>
<reference evidence="4" key="2">
    <citation type="journal article" date="2023" name="Microbiol Resour">
        <title>Decontamination and Annotation of the Draft Genome Sequence of the Oomycete Lagenidium giganteum ARSEF 373.</title>
        <authorList>
            <person name="Morgan W.R."/>
            <person name="Tartar A."/>
        </authorList>
    </citation>
    <scope>NUCLEOTIDE SEQUENCE</scope>
    <source>
        <strain evidence="4">ARSEF 373</strain>
    </source>
</reference>
<dbReference type="PANTHER" id="PTHR11199">
    <property type="entry name" value="STROMAL ANTIGEN"/>
    <property type="match status" value="1"/>
</dbReference>
<accession>A0AAV2YZU8</accession>
<keyword evidence="1" id="KW-0175">Coiled coil</keyword>
<dbReference type="SUPFAM" id="SSF48371">
    <property type="entry name" value="ARM repeat"/>
    <property type="match status" value="1"/>
</dbReference>
<feature type="coiled-coil region" evidence="1">
    <location>
        <begin position="1013"/>
        <end position="1047"/>
    </location>
</feature>
<dbReference type="GO" id="GO:0000785">
    <property type="term" value="C:chromatin"/>
    <property type="evidence" value="ECO:0007669"/>
    <property type="project" value="TreeGrafter"/>
</dbReference>
<feature type="region of interest" description="Disordered" evidence="2">
    <location>
        <begin position="924"/>
        <end position="951"/>
    </location>
</feature>
<dbReference type="InterPro" id="IPR020839">
    <property type="entry name" value="SCD"/>
</dbReference>
<dbReference type="Pfam" id="PF08514">
    <property type="entry name" value="STAG"/>
    <property type="match status" value="1"/>
</dbReference>
<dbReference type="EMBL" id="DAKRPA010000061">
    <property type="protein sequence ID" value="DBA00613.1"/>
    <property type="molecule type" value="Genomic_DNA"/>
</dbReference>
<dbReference type="Pfam" id="PF24571">
    <property type="entry name" value="HEAT_SCC3-SA"/>
    <property type="match status" value="1"/>
</dbReference>
<dbReference type="PANTHER" id="PTHR11199:SF0">
    <property type="entry name" value="LD34181P-RELATED"/>
    <property type="match status" value="1"/>
</dbReference>
<feature type="compositionally biased region" description="Acidic residues" evidence="2">
    <location>
        <begin position="930"/>
        <end position="946"/>
    </location>
</feature>
<dbReference type="Proteomes" id="UP001146120">
    <property type="component" value="Unassembled WGS sequence"/>
</dbReference>
<reference evidence="4" key="1">
    <citation type="submission" date="2022-11" db="EMBL/GenBank/DDBJ databases">
        <authorList>
            <person name="Morgan W.R."/>
            <person name="Tartar A."/>
        </authorList>
    </citation>
    <scope>NUCLEOTIDE SEQUENCE</scope>
    <source>
        <strain evidence="4">ARSEF 373</strain>
    </source>
</reference>
<dbReference type="InterPro" id="IPR011989">
    <property type="entry name" value="ARM-like"/>
</dbReference>
<sequence length="1471" mass="166199">MGAEEGGAGAMRRSTRERKKPKEIYAVEDPRDSKDASSDDENERNEEDDDHEEGDDENDGGDGEEEGDGDEQEDDEEGKQTRKRGAKGAAATAAAGKKRAAAASARPRAKKTALVKPRKLRPVKEGNEDDEQEAEAEDDENTLFEAIKRGKCSIRNLLIEWRDRYETSEEDGTREILNFVLQACGGVGQCVPTTEKLEQLDMSDLVDYVVEDLAQSQEDYPIAPKAKQHKRFYRNFVDFWDTFVKESVESELLFTSELISQFVDWLTTLSSAEVRAIRHTTTVAAYALGSALVEAASSLDEKLSVAKRQLNAEVSAQKKASAKGSSTKRNSARTTSKKMEQLQANKKMYEERLQQVLQLINSLFTGVIVHRYRDVMHEIRIESVETLGSWIEALPGHFLKDNYLKYLGWMLNDKHESVRYADVEMLRQLYENEAFTKKIELFTSRFLPRFLELCNDVDDDVVHSCIRLLIAVDKRSLISSDVDLQSVEKLVFDESNEEIRKAAAEFVCLQYDAFGVAESTTTAKLKKEQLNTQAIALVEFAEEYIKNHQVPPDAVKTLVDAFWGLEDCQVLQDWQLLTNLLLVDNAELTGDQLTILIRLLLAAVRKIVDDDSSASKKKSNEKGEIAVAFCKELPNLLVRFQSDAEKLTLLVELVPLISLSSESIGQHLGHVKGLLEKLKHAYLSHAEEKLLKVLALSITHLYRAPYDPVKREAEVIVHEVFQTILDKTLQLLRDDSAAFEARHAASAEEPSTSKSKRRSSKSRDMADLEYALRMHLCRLKCLSQHLNMRDYLSIAPSSSPRASPPKTAERDEEAQEEQVVAHVDNLGPAIMELLQRRTKAILQLNAEFRHADTIKYALTILYSDLLWLAKPVFNKLESSNPSDTALDSIEGKNAAREQMGKITRGRGLLEDALVSILEMHLEKTQRTEADVDEEEKVTEDSEEPDSEQTHMQEISLEDEAVATYVKEAQRAAFLFFCDTRCLFVEKFRDAPAPYDGLEWVLPKILVLLTQMYFENEMQAIDTAVQEQEEKEEEEAVENDKIQQLQAHKIEMLVALGRASMCNPSNKRQAAAIMSYLTDQDKESFEVVKAFSKQVKAEAPIRHLEIQMTALRQLFGSIMTMKAELTSLAGEEDEESQATYEELEETIVNAEAELRDLSKKLSQSLGVGKVQSSLRPPFFRFICEGVRFSLEIPEQFEFLECMRPYVSHLDRSSTKQLKAFFDHMLEEMSDVPQEDDELDNSWRTVFEFKDALSPGETRAKKLSKKKSETEDGDADDQTEQPDGRGVKQTRKSPKAKSQPSKKTEVVKSTAIGSRKSKRLRATELEDDDPEDADGNKDEDRDGEESTVDGTRSCDEHVSKKQKTEATSDTEAVDDEEERTNQDDEEMDDTQHSQEAAESEQETQELRQDSEKPAGEDEGHDRTSAETTESSSSRGRRQMRRGRSSLNEAAPSTETTVNEENGSDKEEDEEEPM</sequence>
<evidence type="ECO:0000313" key="5">
    <source>
        <dbReference type="Proteomes" id="UP001146120"/>
    </source>
</evidence>
<evidence type="ECO:0000256" key="1">
    <source>
        <dbReference type="SAM" id="Coils"/>
    </source>
</evidence>
<feature type="compositionally biased region" description="Acidic residues" evidence="2">
    <location>
        <begin position="127"/>
        <end position="139"/>
    </location>
</feature>
<evidence type="ECO:0000259" key="3">
    <source>
        <dbReference type="PROSITE" id="PS51425"/>
    </source>
</evidence>
<feature type="compositionally biased region" description="Basic and acidic residues" evidence="2">
    <location>
        <begin position="20"/>
        <end position="37"/>
    </location>
</feature>
<feature type="region of interest" description="Disordered" evidence="2">
    <location>
        <begin position="1"/>
        <end position="139"/>
    </location>
</feature>
<feature type="compositionally biased region" description="Low complexity" evidence="2">
    <location>
        <begin position="795"/>
        <end position="805"/>
    </location>
</feature>
<dbReference type="InterPro" id="IPR013721">
    <property type="entry name" value="STAG"/>
</dbReference>
<feature type="compositionally biased region" description="Acidic residues" evidence="2">
    <location>
        <begin position="38"/>
        <end position="77"/>
    </location>
</feature>
<feature type="region of interest" description="Disordered" evidence="2">
    <location>
        <begin position="742"/>
        <end position="762"/>
    </location>
</feature>
<feature type="domain" description="SCD" evidence="3">
    <location>
        <begin position="368"/>
        <end position="453"/>
    </location>
</feature>
<dbReference type="GO" id="GO:0008278">
    <property type="term" value="C:cohesin complex"/>
    <property type="evidence" value="ECO:0007669"/>
    <property type="project" value="TreeGrafter"/>
</dbReference>
<feature type="region of interest" description="Disordered" evidence="2">
    <location>
        <begin position="794"/>
        <end position="815"/>
    </location>
</feature>
<feature type="non-terminal residue" evidence="4">
    <location>
        <position position="1471"/>
    </location>
</feature>
<evidence type="ECO:0000256" key="2">
    <source>
        <dbReference type="SAM" id="MobiDB-lite"/>
    </source>
</evidence>
<feature type="compositionally biased region" description="Low complexity" evidence="2">
    <location>
        <begin position="316"/>
        <end position="328"/>
    </location>
</feature>
<protein>
    <recommendedName>
        <fullName evidence="3">SCD domain-containing protein</fullName>
    </recommendedName>
</protein>
<feature type="compositionally biased region" description="Basic residues" evidence="2">
    <location>
        <begin position="1432"/>
        <end position="1441"/>
    </location>
</feature>
<dbReference type="PROSITE" id="PS51425">
    <property type="entry name" value="SCD"/>
    <property type="match status" value="1"/>
</dbReference>
<feature type="compositionally biased region" description="Basic residues" evidence="2">
    <location>
        <begin position="107"/>
        <end position="121"/>
    </location>
</feature>
<dbReference type="InterPro" id="IPR039662">
    <property type="entry name" value="Cohesin_Scc3/SA"/>
</dbReference>
<dbReference type="InterPro" id="IPR056396">
    <property type="entry name" value="HEAT_SCC3-SA"/>
</dbReference>
<feature type="compositionally biased region" description="Low complexity" evidence="2">
    <location>
        <begin position="87"/>
        <end position="106"/>
    </location>
</feature>
<dbReference type="InterPro" id="IPR016024">
    <property type="entry name" value="ARM-type_fold"/>
</dbReference>
<feature type="compositionally biased region" description="Acidic residues" evidence="2">
    <location>
        <begin position="1269"/>
        <end position="1278"/>
    </location>
</feature>
<feature type="region of interest" description="Disordered" evidence="2">
    <location>
        <begin position="316"/>
        <end position="337"/>
    </location>
</feature>
<feature type="compositionally biased region" description="Basic and acidic residues" evidence="2">
    <location>
        <begin position="1402"/>
        <end position="1422"/>
    </location>
</feature>
<feature type="compositionally biased region" description="Basic and acidic residues" evidence="2">
    <location>
        <begin position="1350"/>
        <end position="1364"/>
    </location>
</feature>
<dbReference type="GO" id="GO:0005634">
    <property type="term" value="C:nucleus"/>
    <property type="evidence" value="ECO:0007669"/>
    <property type="project" value="TreeGrafter"/>
</dbReference>
<name>A0AAV2YZU8_9STRA</name>
<feature type="coiled-coil region" evidence="1">
    <location>
        <begin position="1132"/>
        <end position="1159"/>
    </location>
</feature>
<dbReference type="GO" id="GO:0007062">
    <property type="term" value="P:sister chromatid cohesion"/>
    <property type="evidence" value="ECO:0007669"/>
    <property type="project" value="UniProtKB-ARBA"/>
</dbReference>